<sequence length="177" mass="20119">MESFCKFDPIDLPTLMLEHMYKTMVEHKVKHDMKYDYLLTKVFHHMNILGGAGKIGTAKQSFTLSTLVECKCIEGKGNPLSKVSQLIMEQDQLKHELEEMTMRVSTKDAKIAILKVVLLKAQTEGPGTAEVRELRKQNEVLFAKIVALQDKVIKDNDETNTRLTLIIKSLSHQPHSL</sequence>
<organism evidence="1 2">
    <name type="scientific">Solanum tuberosum</name>
    <name type="common">Potato</name>
    <dbReference type="NCBI Taxonomy" id="4113"/>
    <lineage>
        <taxon>Eukaryota</taxon>
        <taxon>Viridiplantae</taxon>
        <taxon>Streptophyta</taxon>
        <taxon>Embryophyta</taxon>
        <taxon>Tracheophyta</taxon>
        <taxon>Spermatophyta</taxon>
        <taxon>Magnoliopsida</taxon>
        <taxon>eudicotyledons</taxon>
        <taxon>Gunneridae</taxon>
        <taxon>Pentapetalae</taxon>
        <taxon>asterids</taxon>
        <taxon>lamiids</taxon>
        <taxon>Solanales</taxon>
        <taxon>Solanaceae</taxon>
        <taxon>Solanoideae</taxon>
        <taxon>Solaneae</taxon>
        <taxon>Solanum</taxon>
    </lineage>
</organism>
<evidence type="ECO:0000313" key="1">
    <source>
        <dbReference type="EMBL" id="KAH0740991.1"/>
    </source>
</evidence>
<gene>
    <name evidence="1" type="ORF">KY290_034034</name>
</gene>
<keyword evidence="2" id="KW-1185">Reference proteome</keyword>
<proteinExistence type="predicted"/>
<protein>
    <submittedName>
        <fullName evidence="1">Uncharacterized protein</fullName>
    </submittedName>
</protein>
<comment type="caution">
    <text evidence="1">The sequence shown here is derived from an EMBL/GenBank/DDBJ whole genome shotgun (WGS) entry which is preliminary data.</text>
</comment>
<accession>A0ABQ7U2F6</accession>
<evidence type="ECO:0000313" key="2">
    <source>
        <dbReference type="Proteomes" id="UP000826656"/>
    </source>
</evidence>
<reference evidence="1 2" key="1">
    <citation type="journal article" date="2021" name="bioRxiv">
        <title>Chromosome-scale and haplotype-resolved genome assembly of a tetraploid potato cultivar.</title>
        <authorList>
            <person name="Sun H."/>
            <person name="Jiao W.-B."/>
            <person name="Krause K."/>
            <person name="Campoy J.A."/>
            <person name="Goel M."/>
            <person name="Folz-Donahue K."/>
            <person name="Kukat C."/>
            <person name="Huettel B."/>
            <person name="Schneeberger K."/>
        </authorList>
    </citation>
    <scope>NUCLEOTIDE SEQUENCE [LARGE SCALE GENOMIC DNA]</scope>
    <source>
        <strain evidence="1">SolTubOtavaFocal</strain>
        <tissue evidence="1">Leaves</tissue>
    </source>
</reference>
<name>A0ABQ7U2F6_SOLTU</name>
<dbReference type="Proteomes" id="UP000826656">
    <property type="component" value="Unassembled WGS sequence"/>
</dbReference>
<dbReference type="EMBL" id="JAIVGD010000026">
    <property type="protein sequence ID" value="KAH0740991.1"/>
    <property type="molecule type" value="Genomic_DNA"/>
</dbReference>